<dbReference type="Proteomes" id="UP000238563">
    <property type="component" value="Unassembled WGS sequence"/>
</dbReference>
<accession>A0A2S9JE03</accession>
<reference evidence="1 2" key="1">
    <citation type="submission" date="2018-02" db="EMBL/GenBank/DDBJ databases">
        <title>The draft genome of Phyllobacterium myrsinacearum DSM5892.</title>
        <authorList>
            <person name="Li L."/>
            <person name="Liu L."/>
            <person name="Zhang X."/>
            <person name="Wang T."/>
        </authorList>
    </citation>
    <scope>NUCLEOTIDE SEQUENCE [LARGE SCALE GENOMIC DNA]</scope>
    <source>
        <strain evidence="1 2">DSM 5892</strain>
    </source>
</reference>
<comment type="caution">
    <text evidence="1">The sequence shown here is derived from an EMBL/GenBank/DDBJ whole genome shotgun (WGS) entry which is preliminary data.</text>
</comment>
<proteinExistence type="predicted"/>
<protein>
    <submittedName>
        <fullName evidence="1">Uncharacterized protein</fullName>
    </submittedName>
</protein>
<organism evidence="1 2">
    <name type="scientific">Phyllobacterium myrsinacearum</name>
    <dbReference type="NCBI Taxonomy" id="28101"/>
    <lineage>
        <taxon>Bacteria</taxon>
        <taxon>Pseudomonadati</taxon>
        <taxon>Pseudomonadota</taxon>
        <taxon>Alphaproteobacteria</taxon>
        <taxon>Hyphomicrobiales</taxon>
        <taxon>Phyllobacteriaceae</taxon>
        <taxon>Phyllobacterium</taxon>
    </lineage>
</organism>
<name>A0A2S9JE03_9HYPH</name>
<keyword evidence="2" id="KW-1185">Reference proteome</keyword>
<evidence type="ECO:0000313" key="2">
    <source>
        <dbReference type="Proteomes" id="UP000238563"/>
    </source>
</evidence>
<sequence length="63" mass="6825">MDFNSQSFEKRYSIKGILKTGKGIVKTGNKLNLPDFAPRHHQAPLITSSDILPLAVVKTGTGS</sequence>
<dbReference type="EMBL" id="PVBT01000006">
    <property type="protein sequence ID" value="PRD51116.1"/>
    <property type="molecule type" value="Genomic_DNA"/>
</dbReference>
<dbReference type="AlphaFoldDB" id="A0A2S9JE03"/>
<gene>
    <name evidence="1" type="ORF">C5750_19985</name>
</gene>
<evidence type="ECO:0000313" key="1">
    <source>
        <dbReference type="EMBL" id="PRD51116.1"/>
    </source>
</evidence>